<reference evidence="2 3" key="1">
    <citation type="submission" date="2016-01" db="EMBL/GenBank/DDBJ databases">
        <title>Biosynthesis of antibiotic leucinostatins and their inhibition on Phytophthora in bio-control Purpureocillium lilacinum.</title>
        <authorList>
            <person name="Wang G."/>
            <person name="Liu Z."/>
            <person name="Lin R."/>
            <person name="Li E."/>
            <person name="Mao Z."/>
            <person name="Ling J."/>
            <person name="Yin W."/>
            <person name="Xie B."/>
        </authorList>
    </citation>
    <scope>NUCLEOTIDE SEQUENCE [LARGE SCALE GENOMIC DNA]</scope>
    <source>
        <strain evidence="2">PLBJ-1</strain>
    </source>
</reference>
<name>A0A179HD46_PURLI</name>
<feature type="compositionally biased region" description="Polar residues" evidence="1">
    <location>
        <begin position="37"/>
        <end position="49"/>
    </location>
</feature>
<dbReference type="AlphaFoldDB" id="A0A179HD46"/>
<accession>A0A179HD46</accession>
<evidence type="ECO:0000256" key="1">
    <source>
        <dbReference type="SAM" id="MobiDB-lite"/>
    </source>
</evidence>
<comment type="caution">
    <text evidence="2">The sequence shown here is derived from an EMBL/GenBank/DDBJ whole genome shotgun (WGS) entry which is preliminary data.</text>
</comment>
<proteinExistence type="predicted"/>
<gene>
    <name evidence="2" type="ORF">VFPBJ_02025</name>
</gene>
<organism evidence="2 3">
    <name type="scientific">Purpureocillium lilacinum</name>
    <name type="common">Paecilomyces lilacinus</name>
    <dbReference type="NCBI Taxonomy" id="33203"/>
    <lineage>
        <taxon>Eukaryota</taxon>
        <taxon>Fungi</taxon>
        <taxon>Dikarya</taxon>
        <taxon>Ascomycota</taxon>
        <taxon>Pezizomycotina</taxon>
        <taxon>Sordariomycetes</taxon>
        <taxon>Hypocreomycetidae</taxon>
        <taxon>Hypocreales</taxon>
        <taxon>Ophiocordycipitaceae</taxon>
        <taxon>Purpureocillium</taxon>
    </lineage>
</organism>
<protein>
    <submittedName>
        <fullName evidence="2">Uncharacterized protein</fullName>
    </submittedName>
</protein>
<evidence type="ECO:0000313" key="3">
    <source>
        <dbReference type="Proteomes" id="UP000078240"/>
    </source>
</evidence>
<dbReference type="EMBL" id="LSBH01000001">
    <property type="protein sequence ID" value="OAQ87984.1"/>
    <property type="molecule type" value="Genomic_DNA"/>
</dbReference>
<sequence length="63" mass="6873">MESSSRISSSCYFPIQTGNESRVETGASLMPRPYQAKASSAQNRQSGASRPNAGRYLQSQLFV</sequence>
<evidence type="ECO:0000313" key="2">
    <source>
        <dbReference type="EMBL" id="OAQ87984.1"/>
    </source>
</evidence>
<dbReference type="Proteomes" id="UP000078240">
    <property type="component" value="Unassembled WGS sequence"/>
</dbReference>
<feature type="region of interest" description="Disordered" evidence="1">
    <location>
        <begin position="32"/>
        <end position="63"/>
    </location>
</feature>